<keyword evidence="2 3" id="KW-0067">ATP-binding</keyword>
<feature type="compositionally biased region" description="Basic and acidic residues" evidence="4">
    <location>
        <begin position="658"/>
        <end position="667"/>
    </location>
</feature>
<accession>A0ABR1S4A3</accession>
<comment type="caution">
    <text evidence="6">The sequence shown here is derived from an EMBL/GenBank/DDBJ whole genome shotgun (WGS) entry which is preliminary data.</text>
</comment>
<dbReference type="Pfam" id="PF00069">
    <property type="entry name" value="Pkinase"/>
    <property type="match status" value="1"/>
</dbReference>
<dbReference type="InterPro" id="IPR008271">
    <property type="entry name" value="Ser/Thr_kinase_AS"/>
</dbReference>
<keyword evidence="6" id="KW-0418">Kinase</keyword>
<name>A0ABR1S4A3_9PEZI</name>
<feature type="compositionally biased region" description="Basic and acidic residues" evidence="4">
    <location>
        <begin position="599"/>
        <end position="609"/>
    </location>
</feature>
<protein>
    <submittedName>
        <fullName evidence="6">BcCMK3- calcium/calmodulin-dependent protein kinase</fullName>
    </submittedName>
</protein>
<feature type="region of interest" description="Disordered" evidence="4">
    <location>
        <begin position="480"/>
        <end position="642"/>
    </location>
</feature>
<sequence>MTEPVTATAPPAATLEAPPTERTRSDITSSREVGHAAASPNIRTLLASPTISIQADGASPIKERRPSLMAHISAPAAQQYQSPLRHHKRTPSQHREVKETLNAQSEYTSDDTDGTKLRVNQYVIREEIGRGSYGAVHVATDQFGAEFAIKEFSKSRLRKRAQSNILRRPPAMRRPGGRFPPGARGGRAPWPAHMKQLSQNDAAEAKDALFLIREEIAIMKKLNHPNLVQLIEVLDDPEEDSLWMVLEMCKKGVVMKVGLDDRADPYPVERCRHWFRDLILGIEYLHAQGVIHRDIKPDNLLLTEDDVLKIVDFGVSEIFEKPDVMMTAKSAGSPAFLPPELCIAKHGDVSGKAADIWAMGVTLYCLKYGRLPFKRDNVLDMYEAIRNDQPEIPDDETPEFRDLITRLLDKDASTRIEMSEIREHPWVTLNGSDPLLSEVENCSDMIDMPNDLEVNHAFTPKMSNMLTVMMAINKFKGLLARSRPSTPGSRTPRTPRTLQIPNAASHYQPTKPALPDFTWNQAYVPPEPEHEEPEPESKEQSTPPPAPDSRPRHKSVAEEAADIVEARKAWKASNVHPNSDQNRRREGGGQGEGGTETPPGEKGHAHDPTDQSPRLLGIGLGGRDEFNHQETPADIVSDSPTGIDFNIYDTAFEAEIERIRAENRQRGPDAAGGGGSGATRPPKKTTYLTRFVNEKEKYFGDDSMILEAGRSLPGLASSGMSRASAATARALGRMHIGAGGKGGHDNNATTPTPEAAAAAAAAMGKDEEAKTKEKGLGEGKETDKGEGAEGTTPTTNTGIGQEANNNTNDANKPAAAEEPMTLSESYENVKESVHKFADVVASTMQNKLAGAKGGAGASKE</sequence>
<feature type="compositionally biased region" description="Low complexity" evidence="4">
    <location>
        <begin position="1"/>
        <end position="18"/>
    </location>
</feature>
<feature type="region of interest" description="Disordered" evidence="4">
    <location>
        <begin position="737"/>
        <end position="826"/>
    </location>
</feature>
<dbReference type="Gene3D" id="3.30.200.20">
    <property type="entry name" value="Phosphorylase Kinase, domain 1"/>
    <property type="match status" value="1"/>
</dbReference>
<dbReference type="Proteomes" id="UP001396898">
    <property type="component" value="Unassembled WGS sequence"/>
</dbReference>
<keyword evidence="1 3" id="KW-0547">Nucleotide-binding</keyword>
<dbReference type="GO" id="GO:0016301">
    <property type="term" value="F:kinase activity"/>
    <property type="evidence" value="ECO:0007669"/>
    <property type="project" value="UniProtKB-KW"/>
</dbReference>
<evidence type="ECO:0000256" key="2">
    <source>
        <dbReference type="ARBA" id="ARBA00022840"/>
    </source>
</evidence>
<dbReference type="InterPro" id="IPR011009">
    <property type="entry name" value="Kinase-like_dom_sf"/>
</dbReference>
<dbReference type="PROSITE" id="PS00107">
    <property type="entry name" value="PROTEIN_KINASE_ATP"/>
    <property type="match status" value="1"/>
</dbReference>
<dbReference type="Gene3D" id="1.10.510.10">
    <property type="entry name" value="Transferase(Phosphotransferase) domain 1"/>
    <property type="match status" value="1"/>
</dbReference>
<evidence type="ECO:0000256" key="4">
    <source>
        <dbReference type="SAM" id="MobiDB-lite"/>
    </source>
</evidence>
<dbReference type="InterPro" id="IPR000719">
    <property type="entry name" value="Prot_kinase_dom"/>
</dbReference>
<feature type="compositionally biased region" description="Low complexity" evidence="4">
    <location>
        <begin position="481"/>
        <end position="497"/>
    </location>
</feature>
<feature type="binding site" evidence="3">
    <location>
        <position position="150"/>
    </location>
    <ligand>
        <name>ATP</name>
        <dbReference type="ChEBI" id="CHEBI:30616"/>
    </ligand>
</feature>
<evidence type="ECO:0000256" key="3">
    <source>
        <dbReference type="PROSITE-ProRule" id="PRU10141"/>
    </source>
</evidence>
<gene>
    <name evidence="6" type="ORF">PG991_003692</name>
</gene>
<dbReference type="PANTHER" id="PTHR24346:SF77">
    <property type="entry name" value="SERINE THREONINE PROTEIN KINASE"/>
    <property type="match status" value="1"/>
</dbReference>
<feature type="region of interest" description="Disordered" evidence="4">
    <location>
        <begin position="78"/>
        <end position="113"/>
    </location>
</feature>
<reference evidence="6 7" key="1">
    <citation type="submission" date="2023-01" db="EMBL/GenBank/DDBJ databases">
        <title>Analysis of 21 Apiospora genomes using comparative genomics revels a genus with tremendous synthesis potential of carbohydrate active enzymes and secondary metabolites.</title>
        <authorList>
            <person name="Sorensen T."/>
        </authorList>
    </citation>
    <scope>NUCLEOTIDE SEQUENCE [LARGE SCALE GENOMIC DNA]</scope>
    <source>
        <strain evidence="6 7">CBS 20057</strain>
    </source>
</reference>
<dbReference type="EMBL" id="JAQQWI010000007">
    <property type="protein sequence ID" value="KAK8026636.1"/>
    <property type="molecule type" value="Genomic_DNA"/>
</dbReference>
<evidence type="ECO:0000259" key="5">
    <source>
        <dbReference type="PROSITE" id="PS50011"/>
    </source>
</evidence>
<feature type="region of interest" description="Disordered" evidence="4">
    <location>
        <begin position="1"/>
        <end position="42"/>
    </location>
</feature>
<dbReference type="InterPro" id="IPR017441">
    <property type="entry name" value="Protein_kinase_ATP_BS"/>
</dbReference>
<keyword evidence="7" id="KW-1185">Reference proteome</keyword>
<feature type="compositionally biased region" description="Basic and acidic residues" evidence="4">
    <location>
        <begin position="764"/>
        <end position="787"/>
    </location>
</feature>
<organism evidence="6 7">
    <name type="scientific">Apiospora marii</name>
    <dbReference type="NCBI Taxonomy" id="335849"/>
    <lineage>
        <taxon>Eukaryota</taxon>
        <taxon>Fungi</taxon>
        <taxon>Dikarya</taxon>
        <taxon>Ascomycota</taxon>
        <taxon>Pezizomycotina</taxon>
        <taxon>Sordariomycetes</taxon>
        <taxon>Xylariomycetidae</taxon>
        <taxon>Amphisphaeriales</taxon>
        <taxon>Apiosporaceae</taxon>
        <taxon>Apiospora</taxon>
    </lineage>
</organism>
<dbReference type="PANTHER" id="PTHR24346">
    <property type="entry name" value="MAP/MICROTUBULE AFFINITY-REGULATING KINASE"/>
    <property type="match status" value="1"/>
</dbReference>
<feature type="compositionally biased region" description="Polar residues" evidence="4">
    <location>
        <begin position="499"/>
        <end position="508"/>
    </location>
</feature>
<evidence type="ECO:0000313" key="7">
    <source>
        <dbReference type="Proteomes" id="UP001396898"/>
    </source>
</evidence>
<evidence type="ECO:0000313" key="6">
    <source>
        <dbReference type="EMBL" id="KAK8026636.1"/>
    </source>
</evidence>
<feature type="domain" description="Protein kinase" evidence="5">
    <location>
        <begin position="122"/>
        <end position="427"/>
    </location>
</feature>
<feature type="region of interest" description="Disordered" evidence="4">
    <location>
        <begin position="658"/>
        <end position="686"/>
    </location>
</feature>
<dbReference type="PROSITE" id="PS00108">
    <property type="entry name" value="PROTEIN_KINASE_ST"/>
    <property type="match status" value="1"/>
</dbReference>
<feature type="compositionally biased region" description="Polar residues" evidence="4">
    <location>
        <begin position="793"/>
        <end position="810"/>
    </location>
</feature>
<proteinExistence type="predicted"/>
<keyword evidence="6" id="KW-0808">Transferase</keyword>
<dbReference type="SMART" id="SM00220">
    <property type="entry name" value="S_TKc"/>
    <property type="match status" value="1"/>
</dbReference>
<evidence type="ECO:0000256" key="1">
    <source>
        <dbReference type="ARBA" id="ARBA00022741"/>
    </source>
</evidence>
<dbReference type="CDD" id="cd14008">
    <property type="entry name" value="STKc_LKB1_CaMKK"/>
    <property type="match status" value="1"/>
</dbReference>
<dbReference type="PROSITE" id="PS50011">
    <property type="entry name" value="PROTEIN_KINASE_DOM"/>
    <property type="match status" value="1"/>
</dbReference>
<dbReference type="SUPFAM" id="SSF56112">
    <property type="entry name" value="Protein kinase-like (PK-like)"/>
    <property type="match status" value="1"/>
</dbReference>